<keyword evidence="1" id="KW-0472">Membrane</keyword>
<name>A0A1G8YZ46_9FLAO</name>
<organism evidence="2 3">
    <name type="scientific">Flavobacterium noncentrifugens</name>
    <dbReference type="NCBI Taxonomy" id="1128970"/>
    <lineage>
        <taxon>Bacteria</taxon>
        <taxon>Pseudomonadati</taxon>
        <taxon>Bacteroidota</taxon>
        <taxon>Flavobacteriia</taxon>
        <taxon>Flavobacteriales</taxon>
        <taxon>Flavobacteriaceae</taxon>
        <taxon>Flavobacterium</taxon>
    </lineage>
</organism>
<accession>A0A1G8YZ46</accession>
<protein>
    <recommendedName>
        <fullName evidence="4">Amino acid permease</fullName>
    </recommendedName>
</protein>
<dbReference type="RefSeq" id="WP_091395997.1">
    <property type="nucleotide sequence ID" value="NZ_BKAI01000006.1"/>
</dbReference>
<keyword evidence="1" id="KW-0812">Transmembrane</keyword>
<dbReference type="InterPro" id="IPR024294">
    <property type="entry name" value="DUF3810"/>
</dbReference>
<evidence type="ECO:0000313" key="3">
    <source>
        <dbReference type="Proteomes" id="UP000199580"/>
    </source>
</evidence>
<keyword evidence="1" id="KW-1133">Transmembrane helix</keyword>
<feature type="transmembrane region" description="Helical" evidence="1">
    <location>
        <begin position="7"/>
        <end position="29"/>
    </location>
</feature>
<sequence>MLNKKNILPVLLLVQIIILKIISFFPEWIERIYSNRFYVYISNFSRILFGWIPFSVGDLIYFIVGFFIIRWIFRKFKNRKLDKNQNWKTVSMEILSFLSVFYFLFHLLWATNYHRVPLFEKLHIQKEYSDADLLDFTKKLIVKTNEIHSRIVKNDSLKVVFPYAQQQVFADNIKGYSNLSKQYSFFKYENSSIKKSLISLPLTYMGFAGYLNPFTNEAQVNDMLPMPNFPTTAAHEMAHQLGYASESEANFIGYLASIRNDDLYYQYSGYSFALKYCLRNWKIRDEKVLEQLLPTIHPGILKNYDDSQKFWEQYETFIETGFKIFYDNFLKLNQQKDGLDSYSKFVDLMVNYYKTEKV</sequence>
<dbReference type="EMBL" id="FNEZ01000003">
    <property type="protein sequence ID" value="SDK08043.1"/>
    <property type="molecule type" value="Genomic_DNA"/>
</dbReference>
<keyword evidence="3" id="KW-1185">Reference proteome</keyword>
<dbReference type="OrthoDB" id="1048788at2"/>
<evidence type="ECO:0000256" key="1">
    <source>
        <dbReference type="SAM" id="Phobius"/>
    </source>
</evidence>
<gene>
    <name evidence="2" type="ORF">SAMN04487935_2534</name>
</gene>
<evidence type="ECO:0008006" key="4">
    <source>
        <dbReference type="Google" id="ProtNLM"/>
    </source>
</evidence>
<proteinExistence type="predicted"/>
<dbReference type="Pfam" id="PF12725">
    <property type="entry name" value="DUF3810"/>
    <property type="match status" value="1"/>
</dbReference>
<feature type="transmembrane region" description="Helical" evidence="1">
    <location>
        <begin position="49"/>
        <end position="73"/>
    </location>
</feature>
<dbReference type="STRING" id="1128970.SAMN04487935_2534"/>
<feature type="transmembrane region" description="Helical" evidence="1">
    <location>
        <begin position="94"/>
        <end position="111"/>
    </location>
</feature>
<dbReference type="Proteomes" id="UP000199580">
    <property type="component" value="Unassembled WGS sequence"/>
</dbReference>
<dbReference type="AlphaFoldDB" id="A0A1G8YZ46"/>
<reference evidence="2 3" key="1">
    <citation type="submission" date="2016-10" db="EMBL/GenBank/DDBJ databases">
        <authorList>
            <person name="de Groot N.N."/>
        </authorList>
    </citation>
    <scope>NUCLEOTIDE SEQUENCE [LARGE SCALE GENOMIC DNA]</scope>
    <source>
        <strain evidence="2 3">CGMCC 1.10076</strain>
    </source>
</reference>
<evidence type="ECO:0000313" key="2">
    <source>
        <dbReference type="EMBL" id="SDK08043.1"/>
    </source>
</evidence>